<dbReference type="EMBL" id="VSSQ01131207">
    <property type="protein sequence ID" value="MPN58477.1"/>
    <property type="molecule type" value="Genomic_DNA"/>
</dbReference>
<evidence type="ECO:0000259" key="1">
    <source>
        <dbReference type="Pfam" id="PF12802"/>
    </source>
</evidence>
<accession>A0A645J510</accession>
<dbReference type="InterPro" id="IPR000835">
    <property type="entry name" value="HTH_MarR-typ"/>
</dbReference>
<evidence type="ECO:0000313" key="2">
    <source>
        <dbReference type="EMBL" id="MPN58477.1"/>
    </source>
</evidence>
<reference evidence="2" key="1">
    <citation type="submission" date="2019-08" db="EMBL/GenBank/DDBJ databases">
        <authorList>
            <person name="Kucharzyk K."/>
            <person name="Murdoch R.W."/>
            <person name="Higgins S."/>
            <person name="Loffler F."/>
        </authorList>
    </citation>
    <scope>NUCLEOTIDE SEQUENCE</scope>
</reference>
<dbReference type="GO" id="GO:0003700">
    <property type="term" value="F:DNA-binding transcription factor activity"/>
    <property type="evidence" value="ECO:0007669"/>
    <property type="project" value="InterPro"/>
</dbReference>
<gene>
    <name evidence="2" type="ORF">SDC9_206182</name>
</gene>
<comment type="caution">
    <text evidence="2">The sequence shown here is derived from an EMBL/GenBank/DDBJ whole genome shotgun (WGS) entry which is preliminary data.</text>
</comment>
<dbReference type="Pfam" id="PF12802">
    <property type="entry name" value="MarR_2"/>
    <property type="match status" value="1"/>
</dbReference>
<protein>
    <recommendedName>
        <fullName evidence="1">HTH marR-type domain-containing protein</fullName>
    </recommendedName>
</protein>
<dbReference type="Gene3D" id="1.10.10.10">
    <property type="entry name" value="Winged helix-like DNA-binding domain superfamily/Winged helix DNA-binding domain"/>
    <property type="match status" value="1"/>
</dbReference>
<feature type="domain" description="HTH marR-type" evidence="1">
    <location>
        <begin position="18"/>
        <end position="59"/>
    </location>
</feature>
<name>A0A645J510_9ZZZZ</name>
<proteinExistence type="predicted"/>
<dbReference type="AlphaFoldDB" id="A0A645J510"/>
<sequence>MRFFAESDESPRDIGRRLLCLLFIAGKGDISTQKELAKRLGVTPARVCQLLAKLNVRDLMKAPQTLSNSDARH</sequence>
<organism evidence="2">
    <name type="scientific">bioreactor metagenome</name>
    <dbReference type="NCBI Taxonomy" id="1076179"/>
    <lineage>
        <taxon>unclassified sequences</taxon>
        <taxon>metagenomes</taxon>
        <taxon>ecological metagenomes</taxon>
    </lineage>
</organism>
<dbReference type="InterPro" id="IPR036388">
    <property type="entry name" value="WH-like_DNA-bd_sf"/>
</dbReference>